<evidence type="ECO:0000313" key="4">
    <source>
        <dbReference type="Proteomes" id="UP000588068"/>
    </source>
</evidence>
<dbReference type="InterPro" id="IPR050356">
    <property type="entry name" value="SulA_CellDiv_inhibitor"/>
</dbReference>
<dbReference type="PANTHER" id="PTHR35369:SF2">
    <property type="entry name" value="BLR3025 PROTEIN"/>
    <property type="match status" value="1"/>
</dbReference>
<keyword evidence="4" id="KW-1185">Reference proteome</keyword>
<proteinExistence type="predicted"/>
<dbReference type="SUPFAM" id="SSF56672">
    <property type="entry name" value="DNA/RNA polymerases"/>
    <property type="match status" value="1"/>
</dbReference>
<accession>A0A841HQM2</accession>
<dbReference type="EMBL" id="JACHHZ010000006">
    <property type="protein sequence ID" value="MBB6095651.1"/>
    <property type="molecule type" value="Genomic_DNA"/>
</dbReference>
<reference evidence="3 4" key="1">
    <citation type="submission" date="2020-08" db="EMBL/GenBank/DDBJ databases">
        <title>Genomic Encyclopedia of Type Strains, Phase IV (KMG-IV): sequencing the most valuable type-strain genomes for metagenomic binning, comparative biology and taxonomic classification.</title>
        <authorList>
            <person name="Goeker M."/>
        </authorList>
    </citation>
    <scope>NUCLEOTIDE SEQUENCE [LARGE SCALE GENOMIC DNA]</scope>
    <source>
        <strain evidence="3 4">DSM 26723</strain>
    </source>
</reference>
<dbReference type="InterPro" id="IPR001126">
    <property type="entry name" value="UmuC"/>
</dbReference>
<dbReference type="AlphaFoldDB" id="A0A841HQM2"/>
<dbReference type="InterPro" id="IPR043502">
    <property type="entry name" value="DNA/RNA_pol_sf"/>
</dbReference>
<name>A0A841HQM2_9GAMM</name>
<evidence type="ECO:0000256" key="1">
    <source>
        <dbReference type="ARBA" id="ARBA00022763"/>
    </source>
</evidence>
<gene>
    <name evidence="3" type="ORF">HNQ60_004542</name>
</gene>
<dbReference type="CDD" id="cd03468">
    <property type="entry name" value="PolY_like"/>
    <property type="match status" value="1"/>
</dbReference>
<organism evidence="3 4">
    <name type="scientific">Povalibacter uvarum</name>
    <dbReference type="NCBI Taxonomy" id="732238"/>
    <lineage>
        <taxon>Bacteria</taxon>
        <taxon>Pseudomonadati</taxon>
        <taxon>Pseudomonadota</taxon>
        <taxon>Gammaproteobacteria</taxon>
        <taxon>Steroidobacterales</taxon>
        <taxon>Steroidobacteraceae</taxon>
        <taxon>Povalibacter</taxon>
    </lineage>
</organism>
<evidence type="ECO:0000259" key="2">
    <source>
        <dbReference type="Pfam" id="PF00817"/>
    </source>
</evidence>
<dbReference type="PANTHER" id="PTHR35369">
    <property type="entry name" value="BLR3025 PROTEIN-RELATED"/>
    <property type="match status" value="1"/>
</dbReference>
<dbReference type="RefSeq" id="WP_184335051.1">
    <property type="nucleotide sequence ID" value="NZ_JACHHZ010000006.1"/>
</dbReference>
<keyword evidence="1" id="KW-0227">DNA damage</keyword>
<feature type="domain" description="UmuC" evidence="2">
    <location>
        <begin position="25"/>
        <end position="152"/>
    </location>
</feature>
<comment type="caution">
    <text evidence="3">The sequence shown here is derived from an EMBL/GenBank/DDBJ whole genome shotgun (WGS) entry which is preliminary data.</text>
</comment>
<sequence>MLWLCISLPQLPLEALQPEKTDSATVVTTCEGSTRWILCCNEAAERANLQTPMNYTVALAIHPQLTVLNRKVGAEQASLERIAGWAYQFSSTVILGEIHEELRLARTSCLWLEIGASLNLFGGFRNFIERVEAELKELHYTYQLGIGPTLEGAALLARAGIRVAITSPNALFMRIRHLPVGKLTLPPDMTQQLHTVGIRTLGMLLELPRAAIAKRFGPDTSHFLDRLMGESPDPRISFRLPEKYSAHFEFEFEVRNTEALLFPLRRMLNEFAGYLRGRDTGVQRFTISFGHRDAPATQVSIGSSVSDRNADRFLSLARERLQNLDLPESTLSLSLHAAEFATPSALQNDLLNRSLHEVEDLSHTLDRIATRLGNENVHSVRLAADHRPESSWSSAALEEPLSNLQFPDRPLWLLPQPRPLQLSGVPKIASGPERIEAGWWDSGDVQRDYYVVQVANGPDLWVFKDLKNSDWYLHGFWS</sequence>
<dbReference type="GO" id="GO:0006281">
    <property type="term" value="P:DNA repair"/>
    <property type="evidence" value="ECO:0007669"/>
    <property type="project" value="InterPro"/>
</dbReference>
<dbReference type="Proteomes" id="UP000588068">
    <property type="component" value="Unassembled WGS sequence"/>
</dbReference>
<evidence type="ECO:0000313" key="3">
    <source>
        <dbReference type="EMBL" id="MBB6095651.1"/>
    </source>
</evidence>
<dbReference type="Pfam" id="PF00817">
    <property type="entry name" value="IMS"/>
    <property type="match status" value="1"/>
</dbReference>
<protein>
    <submittedName>
        <fullName evidence="3">Protein ImuB</fullName>
    </submittedName>
</protein>